<dbReference type="GO" id="GO:0003735">
    <property type="term" value="F:structural constituent of ribosome"/>
    <property type="evidence" value="ECO:0007669"/>
    <property type="project" value="InterPro"/>
</dbReference>
<dbReference type="SUPFAM" id="SSF48300">
    <property type="entry name" value="Ribosomal protein L7/12, oligomerisation (N-terminal) domain"/>
    <property type="match status" value="1"/>
</dbReference>
<feature type="compositionally biased region" description="Basic and acidic residues" evidence="4">
    <location>
        <begin position="14"/>
        <end position="23"/>
    </location>
</feature>
<keyword evidence="2" id="KW-0689">Ribosomal protein</keyword>
<dbReference type="PANTHER" id="PTHR45987:SF4">
    <property type="entry name" value="LARGE RIBOSOMAL SUBUNIT PROTEIN BL12M"/>
    <property type="match status" value="1"/>
</dbReference>
<dbReference type="Gene3D" id="1.20.5.710">
    <property type="entry name" value="Single helix bin"/>
    <property type="match status" value="1"/>
</dbReference>
<dbReference type="PANTHER" id="PTHR45987">
    <property type="entry name" value="39S RIBOSOMAL PROTEIN L12"/>
    <property type="match status" value="1"/>
</dbReference>
<dbReference type="SUPFAM" id="SSF54736">
    <property type="entry name" value="ClpS-like"/>
    <property type="match status" value="1"/>
</dbReference>
<reference evidence="7" key="1">
    <citation type="journal article" date="2014" name="Front. Microbiol.">
        <title>High frequency of phylogenetically diverse reductive dehalogenase-homologous genes in deep subseafloor sedimentary metagenomes.</title>
        <authorList>
            <person name="Kawai M."/>
            <person name="Futagami T."/>
            <person name="Toyoda A."/>
            <person name="Takaki Y."/>
            <person name="Nishi S."/>
            <person name="Hori S."/>
            <person name="Arai W."/>
            <person name="Tsubouchi T."/>
            <person name="Morono Y."/>
            <person name="Uchiyama I."/>
            <person name="Ito T."/>
            <person name="Fujiyama A."/>
            <person name="Inagaki F."/>
            <person name="Takami H."/>
        </authorList>
    </citation>
    <scope>NUCLEOTIDE SEQUENCE</scope>
    <source>
        <strain evidence="7">Expedition CK06-06</strain>
    </source>
</reference>
<evidence type="ECO:0000313" key="7">
    <source>
        <dbReference type="EMBL" id="GAI41866.1"/>
    </source>
</evidence>
<dbReference type="AlphaFoldDB" id="X1PHA1"/>
<dbReference type="InterPro" id="IPR008932">
    <property type="entry name" value="Ribosomal_bL12_oligo"/>
</dbReference>
<dbReference type="InterPro" id="IPR014719">
    <property type="entry name" value="Ribosomal_bL12_C/ClpS-like"/>
</dbReference>
<proteinExistence type="inferred from homology"/>
<evidence type="ECO:0000256" key="3">
    <source>
        <dbReference type="ARBA" id="ARBA00023274"/>
    </source>
</evidence>
<dbReference type="FunFam" id="3.30.1390.10:FF:000001">
    <property type="entry name" value="50S ribosomal protein L7/L12"/>
    <property type="match status" value="1"/>
</dbReference>
<dbReference type="InterPro" id="IPR013823">
    <property type="entry name" value="Ribosomal_bL12_C"/>
</dbReference>
<dbReference type="GO" id="GO:0003729">
    <property type="term" value="F:mRNA binding"/>
    <property type="evidence" value="ECO:0007669"/>
    <property type="project" value="TreeGrafter"/>
</dbReference>
<dbReference type="Pfam" id="PF16320">
    <property type="entry name" value="Ribosomal_L12_N"/>
    <property type="match status" value="1"/>
</dbReference>
<feature type="domain" description="Large ribosomal subunit protein bL12 C-terminal" evidence="5">
    <location>
        <begin position="108"/>
        <end position="174"/>
    </location>
</feature>
<dbReference type="Gene3D" id="3.30.1390.10">
    <property type="match status" value="1"/>
</dbReference>
<evidence type="ECO:0000259" key="5">
    <source>
        <dbReference type="Pfam" id="PF00542"/>
    </source>
</evidence>
<accession>X1PHA1</accession>
<evidence type="ECO:0008006" key="8">
    <source>
        <dbReference type="Google" id="ProtNLM"/>
    </source>
</evidence>
<dbReference type="NCBIfam" id="TIGR00855">
    <property type="entry name" value="L12"/>
    <property type="match status" value="1"/>
</dbReference>
<dbReference type="EMBL" id="BARV01025204">
    <property type="protein sequence ID" value="GAI41866.1"/>
    <property type="molecule type" value="Genomic_DNA"/>
</dbReference>
<dbReference type="CDD" id="cd00387">
    <property type="entry name" value="Ribosomal_L7_L12"/>
    <property type="match status" value="1"/>
</dbReference>
<comment type="caution">
    <text evidence="7">The sequence shown here is derived from an EMBL/GenBank/DDBJ whole genome shotgun (WGS) entry which is preliminary data.</text>
</comment>
<dbReference type="InterPro" id="IPR036235">
    <property type="entry name" value="Ribosomal_bL12_oligo_N_sf"/>
</dbReference>
<dbReference type="GO" id="GO:0022625">
    <property type="term" value="C:cytosolic large ribosomal subunit"/>
    <property type="evidence" value="ECO:0007669"/>
    <property type="project" value="TreeGrafter"/>
</dbReference>
<dbReference type="GO" id="GO:0006412">
    <property type="term" value="P:translation"/>
    <property type="evidence" value="ECO:0007669"/>
    <property type="project" value="InterPro"/>
</dbReference>
<evidence type="ECO:0000256" key="4">
    <source>
        <dbReference type="SAM" id="MobiDB-lite"/>
    </source>
</evidence>
<protein>
    <recommendedName>
        <fullName evidence="8">Ribosomal protein L7/L12 C-terminal domain-containing protein</fullName>
    </recommendedName>
</protein>
<organism evidence="7">
    <name type="scientific">marine sediment metagenome</name>
    <dbReference type="NCBI Taxonomy" id="412755"/>
    <lineage>
        <taxon>unclassified sequences</taxon>
        <taxon>metagenomes</taxon>
        <taxon>ecological metagenomes</taxon>
    </lineage>
</organism>
<feature type="domain" description="Large ribosomal subunit protein bL12 oligomerization" evidence="6">
    <location>
        <begin position="55"/>
        <end position="98"/>
    </location>
</feature>
<dbReference type="InterPro" id="IPR000206">
    <property type="entry name" value="Ribosomal_bL12"/>
</dbReference>
<evidence type="ECO:0000256" key="1">
    <source>
        <dbReference type="ARBA" id="ARBA00007197"/>
    </source>
</evidence>
<dbReference type="Pfam" id="PF00542">
    <property type="entry name" value="Ribosomal_L12"/>
    <property type="match status" value="1"/>
</dbReference>
<evidence type="ECO:0000256" key="2">
    <source>
        <dbReference type="ARBA" id="ARBA00022980"/>
    </source>
</evidence>
<gene>
    <name evidence="7" type="ORF">S06H3_40991</name>
</gene>
<name>X1PHA1_9ZZZZ</name>
<dbReference type="HAMAP" id="MF_00368">
    <property type="entry name" value="Ribosomal_bL12"/>
    <property type="match status" value="1"/>
</dbReference>
<evidence type="ECO:0000259" key="6">
    <source>
        <dbReference type="Pfam" id="PF16320"/>
    </source>
</evidence>
<sequence>MVEEKSKKPKKKQVKPEVKPVEVPAKPEVEKPEVMAKANGKAKGEVTVKLSKASQEIIEKVERLSVLELSDLVTALEKKFGVAAAAPTLVQAPAVPGAPGPKEEKTKFDVILSSFGDKKIQVIKVVRGITTLGLKEAKEFVESAPRPIKEGISREEAESIKAKLEEIGATVELK</sequence>
<keyword evidence="3" id="KW-0687">Ribonucleoprotein</keyword>
<feature type="region of interest" description="Disordered" evidence="4">
    <location>
        <begin position="1"/>
        <end position="23"/>
    </location>
</feature>
<comment type="similarity">
    <text evidence="1">Belongs to the bacterial ribosomal protein bL12 family.</text>
</comment>